<dbReference type="AlphaFoldDB" id="A0A7X9ILE4"/>
<accession>A0A7X9ILE4</accession>
<reference evidence="1 2" key="1">
    <citation type="journal article" date="2020" name="Biotechnol. Biofuels">
        <title>New insights from the biogas microbiome by comprehensive genome-resolved metagenomics of nearly 1600 species originating from multiple anaerobic digesters.</title>
        <authorList>
            <person name="Campanaro S."/>
            <person name="Treu L."/>
            <person name="Rodriguez-R L.M."/>
            <person name="Kovalovszki A."/>
            <person name="Ziels R.M."/>
            <person name="Maus I."/>
            <person name="Zhu X."/>
            <person name="Kougias P.G."/>
            <person name="Basile A."/>
            <person name="Luo G."/>
            <person name="Schluter A."/>
            <person name="Konstantinidis K.T."/>
            <person name="Angelidaki I."/>
        </authorList>
    </citation>
    <scope>NUCLEOTIDE SEQUENCE [LARGE SCALE GENOMIC DNA]</scope>
    <source>
        <strain evidence="1">AS27yjCOA_65</strain>
    </source>
</reference>
<evidence type="ECO:0000313" key="1">
    <source>
        <dbReference type="EMBL" id="NMC64152.1"/>
    </source>
</evidence>
<name>A0A7X9ILE4_9DELT</name>
<proteinExistence type="predicted"/>
<comment type="caution">
    <text evidence="1">The sequence shown here is derived from an EMBL/GenBank/DDBJ whole genome shotgun (WGS) entry which is preliminary data.</text>
</comment>
<evidence type="ECO:0008006" key="3">
    <source>
        <dbReference type="Google" id="ProtNLM"/>
    </source>
</evidence>
<protein>
    <recommendedName>
        <fullName evidence="3">LemA family protein</fullName>
    </recommendedName>
</protein>
<dbReference type="Proteomes" id="UP000524246">
    <property type="component" value="Unassembled WGS sequence"/>
</dbReference>
<evidence type="ECO:0000313" key="2">
    <source>
        <dbReference type="Proteomes" id="UP000524246"/>
    </source>
</evidence>
<organism evidence="1 2">
    <name type="scientific">SAR324 cluster bacterium</name>
    <dbReference type="NCBI Taxonomy" id="2024889"/>
    <lineage>
        <taxon>Bacteria</taxon>
        <taxon>Deltaproteobacteria</taxon>
        <taxon>SAR324 cluster</taxon>
    </lineage>
</organism>
<gene>
    <name evidence="1" type="ORF">GYA55_13390</name>
</gene>
<sequence>MWGSEFQNVQVGVKAEEIVKINQALELSDRLFDMARKRFEVATENERRAISDFEKKIGLLKNIQRKLRDGVKVDRQEAVRRYSELNAAFKNLIALAPEVYLQRLSSTQATRDEEVKLPPAPEDV</sequence>
<dbReference type="EMBL" id="JAAZON010000610">
    <property type="protein sequence ID" value="NMC64152.1"/>
    <property type="molecule type" value="Genomic_DNA"/>
</dbReference>